<dbReference type="Pfam" id="PF06962">
    <property type="entry name" value="rRNA_methylase"/>
    <property type="match status" value="1"/>
</dbReference>
<dbReference type="Gene3D" id="3.50.50.60">
    <property type="entry name" value="FAD/NAD(P)-binding domain"/>
    <property type="match status" value="1"/>
</dbReference>
<reference evidence="2 3" key="1">
    <citation type="journal article" date="2016" name="Front. Microbiol.">
        <title>Fuerstia marisgermanicae gen. nov., sp. nov., an Unusual Member of the Phylum Planctomycetes from the German Wadden Sea.</title>
        <authorList>
            <person name="Kohn T."/>
            <person name="Heuer A."/>
            <person name="Jogler M."/>
            <person name="Vollmers J."/>
            <person name="Boedeker C."/>
            <person name="Bunk B."/>
            <person name="Rast P."/>
            <person name="Borchert D."/>
            <person name="Glockner I."/>
            <person name="Freese H.M."/>
            <person name="Klenk H.P."/>
            <person name="Overmann J."/>
            <person name="Kaster A.K."/>
            <person name="Rohde M."/>
            <person name="Wiegand S."/>
            <person name="Jogler C."/>
        </authorList>
    </citation>
    <scope>NUCLEOTIDE SEQUENCE [LARGE SCALE GENOMIC DNA]</scope>
    <source>
        <strain evidence="2 3">NH11</strain>
    </source>
</reference>
<dbReference type="PANTHER" id="PTHR35276:SF1">
    <property type="entry name" value="TRNA (MNM(5)S(2)U34)-METHYLTRANSFERASE, CHLOROPLASTIC"/>
    <property type="match status" value="1"/>
</dbReference>
<dbReference type="PANTHER" id="PTHR35276">
    <property type="entry name" value="S-ADENOSYL-L-METHIONINE-DEPENDENT METHYLTRANSFERASES SUPERFAMILY PROTEIN"/>
    <property type="match status" value="1"/>
</dbReference>
<dbReference type="InterPro" id="IPR036188">
    <property type="entry name" value="FAD/NAD-bd_sf"/>
</dbReference>
<dbReference type="GO" id="GO:0043799">
    <property type="term" value="F:glycine oxidase activity"/>
    <property type="evidence" value="ECO:0007669"/>
    <property type="project" value="UniProtKB-EC"/>
</dbReference>
<dbReference type="EC" id="1.4.3.19" evidence="2"/>
<dbReference type="InterPro" id="IPR006076">
    <property type="entry name" value="FAD-dep_OxRdtase"/>
</dbReference>
<evidence type="ECO:0000313" key="2">
    <source>
        <dbReference type="EMBL" id="APZ95224.1"/>
    </source>
</evidence>
<protein>
    <submittedName>
        <fullName evidence="2">Glycine oxidase</fullName>
        <ecNumber evidence="2">1.4.3.19</ecNumber>
    </submittedName>
</protein>
<dbReference type="Gene3D" id="3.30.9.10">
    <property type="entry name" value="D-Amino Acid Oxidase, subunit A, domain 2"/>
    <property type="match status" value="1"/>
</dbReference>
<dbReference type="InterPro" id="IPR029063">
    <property type="entry name" value="SAM-dependent_MTases_sf"/>
</dbReference>
<dbReference type="RefSeq" id="WP_218922281.1">
    <property type="nucleotide sequence ID" value="NZ_CP017641.1"/>
</dbReference>
<dbReference type="SUPFAM" id="SSF53335">
    <property type="entry name" value="S-adenosyl-L-methionine-dependent methyltransferases"/>
    <property type="match status" value="1"/>
</dbReference>
<evidence type="ECO:0000313" key="3">
    <source>
        <dbReference type="Proteomes" id="UP000187735"/>
    </source>
</evidence>
<name>A0A1P8WME9_9PLAN</name>
<keyword evidence="2" id="KW-0560">Oxidoreductase</keyword>
<sequence>MSTHVQTIIVGQGLAGSALAWTLSTAGHSLMIVDRGEPNSASRVAAGLVTPVTGKRLVQSPDFEADWAPATAFYQKVEQRTGQHFWTEAPMLRLFANEHVRAEFLQRSDNQQVQSIACWDGLLQAEGQPQLGIVMQPAGRLNVPAYLAATRTHFESLNSLRCEELNFARDVEFTDRQVTVKRLDLIAKRIVLCQGATANDYFPNVPNNPARGDILKVRIPDYIRPEVAHRSVWIAPNSDGTQSVGATYDWNSTVAEPSSAGRDEVLHKLGRMVDGDVEVVDHTAGVRPTMKDYEAVLGRHPNIQQLFVFNGLGSKGTLKAPRLAAELSSILDGEDNIRATVCYDRLKTTSEVERRPRPLTQRAQEAVASVLQPGDSAVDATVGNGFDTCFLSRTVGPTGFVIGFDVQQSALNATAKRLQAADLHNVTLLHKGHETLADEATSAQPPTAIMFNLGFLPRSDHAITTQPRTTVKAITAAVELLKPAGVLTVLAYRGHAGGPEEFAAVEQLLQRYADTHDLQTINSTPAKATSPVLFVLKKATTKT</sequence>
<proteinExistence type="predicted"/>
<gene>
    <name evidence="2" type="primary">thiO</name>
    <name evidence="2" type="ORF">Fuma_04880</name>
</gene>
<dbReference type="EMBL" id="CP017641">
    <property type="protein sequence ID" value="APZ95224.1"/>
    <property type="molecule type" value="Genomic_DNA"/>
</dbReference>
<dbReference type="SUPFAM" id="SSF51971">
    <property type="entry name" value="Nucleotide-binding domain"/>
    <property type="match status" value="1"/>
</dbReference>
<dbReference type="AlphaFoldDB" id="A0A1P8WME9"/>
<evidence type="ECO:0000259" key="1">
    <source>
        <dbReference type="Pfam" id="PF01266"/>
    </source>
</evidence>
<dbReference type="Proteomes" id="UP000187735">
    <property type="component" value="Chromosome"/>
</dbReference>
<feature type="domain" description="FAD dependent oxidoreductase" evidence="1">
    <location>
        <begin position="8"/>
        <end position="327"/>
    </location>
</feature>
<accession>A0A1P8WME9</accession>
<dbReference type="Gene3D" id="3.40.50.150">
    <property type="entry name" value="Vaccinia Virus protein VP39"/>
    <property type="match status" value="1"/>
</dbReference>
<dbReference type="KEGG" id="fmr:Fuma_04880"/>
<dbReference type="Pfam" id="PF01266">
    <property type="entry name" value="DAO"/>
    <property type="match status" value="1"/>
</dbReference>
<keyword evidence="3" id="KW-1185">Reference proteome</keyword>
<dbReference type="InterPro" id="IPR010719">
    <property type="entry name" value="MnmM_MeTrfase"/>
</dbReference>
<dbReference type="SUPFAM" id="SSF54373">
    <property type="entry name" value="FAD-linked reductases, C-terminal domain"/>
    <property type="match status" value="1"/>
</dbReference>
<organism evidence="2 3">
    <name type="scientific">Fuerstiella marisgermanici</name>
    <dbReference type="NCBI Taxonomy" id="1891926"/>
    <lineage>
        <taxon>Bacteria</taxon>
        <taxon>Pseudomonadati</taxon>
        <taxon>Planctomycetota</taxon>
        <taxon>Planctomycetia</taxon>
        <taxon>Planctomycetales</taxon>
        <taxon>Planctomycetaceae</taxon>
        <taxon>Fuerstiella</taxon>
    </lineage>
</organism>